<evidence type="ECO:0000313" key="3">
    <source>
        <dbReference type="Proteomes" id="UP001521785"/>
    </source>
</evidence>
<feature type="compositionally biased region" description="Polar residues" evidence="1">
    <location>
        <begin position="68"/>
        <end position="82"/>
    </location>
</feature>
<feature type="compositionally biased region" description="Basic and acidic residues" evidence="1">
    <location>
        <begin position="28"/>
        <end position="40"/>
    </location>
</feature>
<evidence type="ECO:0000313" key="2">
    <source>
        <dbReference type="EMBL" id="KAL1592015.1"/>
    </source>
</evidence>
<sequence length="158" mass="18178">MPIDFLAAVKALWRCNAHNPLSYPIMSDDTRDTDPTHNEAQHAQQPTQPPDQPAHHNQDVDMPDAPSPISSPQRTACQPNKPTLSITLKINVAQQQQQQQHREVVYAAMRDRKCTGMSWQRREQLALAHAYLQAFQWWPHAKSSERQCEGFLMKYCNH</sequence>
<name>A0ABR3QIM9_9PLEO</name>
<comment type="caution">
    <text evidence="2">The sequence shown here is derived from an EMBL/GenBank/DDBJ whole genome shotgun (WGS) entry which is preliminary data.</text>
</comment>
<protein>
    <submittedName>
        <fullName evidence="2">Uncharacterized protein</fullName>
    </submittedName>
</protein>
<evidence type="ECO:0000256" key="1">
    <source>
        <dbReference type="SAM" id="MobiDB-lite"/>
    </source>
</evidence>
<dbReference type="Proteomes" id="UP001521785">
    <property type="component" value="Unassembled WGS sequence"/>
</dbReference>
<reference evidence="2 3" key="1">
    <citation type="submission" date="2024-02" db="EMBL/GenBank/DDBJ databases">
        <title>De novo assembly and annotation of 12 fungi associated with fruit tree decline syndrome in Ontario, Canada.</title>
        <authorList>
            <person name="Sulman M."/>
            <person name="Ellouze W."/>
            <person name="Ilyukhin E."/>
        </authorList>
    </citation>
    <scope>NUCLEOTIDE SEQUENCE [LARGE SCALE GENOMIC DNA]</scope>
    <source>
        <strain evidence="2 3">M42-189</strain>
    </source>
</reference>
<keyword evidence="3" id="KW-1185">Reference proteome</keyword>
<accession>A0ABR3QIM9</accession>
<dbReference type="EMBL" id="JAKJXO020000022">
    <property type="protein sequence ID" value="KAL1592015.1"/>
    <property type="molecule type" value="Genomic_DNA"/>
</dbReference>
<gene>
    <name evidence="2" type="ORF">SLS60_011607</name>
</gene>
<feature type="region of interest" description="Disordered" evidence="1">
    <location>
        <begin position="20"/>
        <end position="82"/>
    </location>
</feature>
<organism evidence="2 3">
    <name type="scientific">Paraconiothyrium brasiliense</name>
    <dbReference type="NCBI Taxonomy" id="300254"/>
    <lineage>
        <taxon>Eukaryota</taxon>
        <taxon>Fungi</taxon>
        <taxon>Dikarya</taxon>
        <taxon>Ascomycota</taxon>
        <taxon>Pezizomycotina</taxon>
        <taxon>Dothideomycetes</taxon>
        <taxon>Pleosporomycetidae</taxon>
        <taxon>Pleosporales</taxon>
        <taxon>Massarineae</taxon>
        <taxon>Didymosphaeriaceae</taxon>
        <taxon>Paraconiothyrium</taxon>
    </lineage>
</organism>
<proteinExistence type="predicted"/>